<gene>
    <name evidence="1" type="ORF">Mal52_13230</name>
</gene>
<dbReference type="KEGG" id="sdyn:Mal52_13230"/>
<dbReference type="EMBL" id="CP036276">
    <property type="protein sequence ID" value="QDU42854.1"/>
    <property type="molecule type" value="Genomic_DNA"/>
</dbReference>
<keyword evidence="2" id="KW-1185">Reference proteome</keyword>
<proteinExistence type="predicted"/>
<sequence>MAKQAAKKAPEKTFRLGLVSASVFVNDVETDDGNREFRNVNLQRRYKDNGDWRSTSSFGLQDLPLAIRVLQLAQQHIEAAEVETHPF</sequence>
<organism evidence="1 2">
    <name type="scientific">Symmachiella dynata</name>
    <dbReference type="NCBI Taxonomy" id="2527995"/>
    <lineage>
        <taxon>Bacteria</taxon>
        <taxon>Pseudomonadati</taxon>
        <taxon>Planctomycetota</taxon>
        <taxon>Planctomycetia</taxon>
        <taxon>Planctomycetales</taxon>
        <taxon>Planctomycetaceae</taxon>
        <taxon>Symmachiella</taxon>
    </lineage>
</organism>
<accession>A0A517ZK32</accession>
<dbReference type="AlphaFoldDB" id="A0A517ZK32"/>
<evidence type="ECO:0000313" key="2">
    <source>
        <dbReference type="Proteomes" id="UP000319383"/>
    </source>
</evidence>
<dbReference type="RefSeq" id="WP_145374857.1">
    <property type="nucleotide sequence ID" value="NZ_CP036276.1"/>
</dbReference>
<name>A0A517ZK32_9PLAN</name>
<evidence type="ECO:0000313" key="1">
    <source>
        <dbReference type="EMBL" id="QDU42854.1"/>
    </source>
</evidence>
<reference evidence="1 2" key="1">
    <citation type="submission" date="2019-02" db="EMBL/GenBank/DDBJ databases">
        <title>Deep-cultivation of Planctomycetes and their phenomic and genomic characterization uncovers novel biology.</title>
        <authorList>
            <person name="Wiegand S."/>
            <person name="Jogler M."/>
            <person name="Boedeker C."/>
            <person name="Pinto D."/>
            <person name="Vollmers J."/>
            <person name="Rivas-Marin E."/>
            <person name="Kohn T."/>
            <person name="Peeters S.H."/>
            <person name="Heuer A."/>
            <person name="Rast P."/>
            <person name="Oberbeckmann S."/>
            <person name="Bunk B."/>
            <person name="Jeske O."/>
            <person name="Meyerdierks A."/>
            <person name="Storesund J.E."/>
            <person name="Kallscheuer N."/>
            <person name="Luecker S."/>
            <person name="Lage O.M."/>
            <person name="Pohl T."/>
            <person name="Merkel B.J."/>
            <person name="Hornburger P."/>
            <person name="Mueller R.-W."/>
            <person name="Bruemmer F."/>
            <person name="Labrenz M."/>
            <person name="Spormann A.M."/>
            <person name="Op den Camp H."/>
            <person name="Overmann J."/>
            <person name="Amann R."/>
            <person name="Jetten M.S.M."/>
            <person name="Mascher T."/>
            <person name="Medema M.H."/>
            <person name="Devos D.P."/>
            <person name="Kaster A.-K."/>
            <person name="Ovreas L."/>
            <person name="Rohde M."/>
            <person name="Galperin M.Y."/>
            <person name="Jogler C."/>
        </authorList>
    </citation>
    <scope>NUCLEOTIDE SEQUENCE [LARGE SCALE GENOMIC DNA]</scope>
    <source>
        <strain evidence="1 2">Mal52</strain>
    </source>
</reference>
<dbReference type="Proteomes" id="UP000319383">
    <property type="component" value="Chromosome"/>
</dbReference>
<protein>
    <submittedName>
        <fullName evidence="1">Uncharacterized protein</fullName>
    </submittedName>
</protein>